<dbReference type="Gene3D" id="3.30.70.580">
    <property type="entry name" value="Pseudouridine synthase I, catalytic domain, N-terminal subdomain"/>
    <property type="match status" value="1"/>
</dbReference>
<dbReference type="Gene3D" id="3.30.70.660">
    <property type="entry name" value="Pseudouridine synthase I, catalytic domain, C-terminal subdomain"/>
    <property type="match status" value="1"/>
</dbReference>
<dbReference type="GO" id="GO:0160147">
    <property type="term" value="F:tRNA pseudouridine(38-40) synthase activity"/>
    <property type="evidence" value="ECO:0007669"/>
    <property type="project" value="UniProtKB-EC"/>
</dbReference>
<evidence type="ECO:0000256" key="4">
    <source>
        <dbReference type="HAMAP-Rule" id="MF_00171"/>
    </source>
</evidence>
<evidence type="ECO:0000256" key="6">
    <source>
        <dbReference type="PIRSR" id="PIRSR001430-2"/>
    </source>
</evidence>
<evidence type="ECO:0000313" key="10">
    <source>
        <dbReference type="Proteomes" id="UP000235589"/>
    </source>
</evidence>
<dbReference type="Proteomes" id="UP000235589">
    <property type="component" value="Chromosome"/>
</dbReference>
<comment type="subunit">
    <text evidence="4">Homodimer.</text>
</comment>
<dbReference type="PIRSF" id="PIRSF001430">
    <property type="entry name" value="tRNA_psdUrid_synth"/>
    <property type="match status" value="1"/>
</dbReference>
<dbReference type="KEGG" id="mpec:B9O19_00977"/>
<feature type="active site" description="Nucleophile" evidence="4 5">
    <location>
        <position position="55"/>
    </location>
</feature>
<gene>
    <name evidence="4" type="primary">truA</name>
    <name evidence="9" type="ORF">B9O19_00977</name>
</gene>
<dbReference type="InterPro" id="IPR001406">
    <property type="entry name" value="PsdUridine_synth_TruA"/>
</dbReference>
<comment type="caution">
    <text evidence="4">Lacks conserved residue(s) required for the propagation of feature annotation.</text>
</comment>
<evidence type="ECO:0000313" key="9">
    <source>
        <dbReference type="EMBL" id="AUO19148.1"/>
    </source>
</evidence>
<accession>A0A2K9P3C0</accession>
<dbReference type="GO" id="GO:0031119">
    <property type="term" value="P:tRNA pseudouridine synthesis"/>
    <property type="evidence" value="ECO:0007669"/>
    <property type="project" value="UniProtKB-UniRule"/>
</dbReference>
<dbReference type="Pfam" id="PF01416">
    <property type="entry name" value="PseudoU_synth_1"/>
    <property type="match status" value="2"/>
</dbReference>
<dbReference type="NCBIfam" id="TIGR00071">
    <property type="entry name" value="hisT_truA"/>
    <property type="match status" value="1"/>
</dbReference>
<dbReference type="EMBL" id="CP020991">
    <property type="protein sequence ID" value="AUO19148.1"/>
    <property type="molecule type" value="Genomic_DNA"/>
</dbReference>
<dbReference type="SUPFAM" id="SSF55120">
    <property type="entry name" value="Pseudouridine synthase"/>
    <property type="match status" value="1"/>
</dbReference>
<feature type="domain" description="Pseudouridine synthase I TruA alpha/beta" evidence="8">
    <location>
        <begin position="146"/>
        <end position="248"/>
    </location>
</feature>
<name>A0A2K9P3C0_9FIRM</name>
<evidence type="ECO:0000256" key="1">
    <source>
        <dbReference type="ARBA" id="ARBA00009375"/>
    </source>
</evidence>
<dbReference type="PANTHER" id="PTHR11142:SF0">
    <property type="entry name" value="TRNA PSEUDOURIDINE SYNTHASE-LIKE 1"/>
    <property type="match status" value="1"/>
</dbReference>
<dbReference type="EC" id="5.4.99.12" evidence="4"/>
<proteinExistence type="inferred from homology"/>
<keyword evidence="3 4" id="KW-0413">Isomerase</keyword>
<dbReference type="CDD" id="cd02570">
    <property type="entry name" value="PseudoU_synth_EcTruA"/>
    <property type="match status" value="1"/>
</dbReference>
<evidence type="ECO:0000259" key="8">
    <source>
        <dbReference type="Pfam" id="PF01416"/>
    </source>
</evidence>
<dbReference type="RefSeq" id="WP_102365375.1">
    <property type="nucleotide sequence ID" value="NZ_CP020991.1"/>
</dbReference>
<sequence length="250" mass="28018">MENIKNIAMRIRYDGTNYHGWQSQSNGVTVQSTIEKALSELTGSDVKVTGCSRTDAGVHALDYIFNFKSETKIPVEKLPYALNYRLEDDITALEAWVAADDFNSRFSVNGKRYIYNIWNSALKNPFLNRYSWHFPYKLDFKKIKAAAVFFEGKHDFAGFMAAGGQQKTTVRTISVCGAEQSGEFPELLTITVEADAFLYNMVRIIVGTLADVGTGRIEVSDIPEIICSKDRRQGGITAPPQGLFLKKVYL</sequence>
<dbReference type="GeneID" id="98062392"/>
<dbReference type="AlphaFoldDB" id="A0A2K9P3C0"/>
<comment type="similarity">
    <text evidence="1 4 7">Belongs to the tRNA pseudouridine synthase TruA family.</text>
</comment>
<dbReference type="InterPro" id="IPR020095">
    <property type="entry name" value="PsdUridine_synth_TruA_C"/>
</dbReference>
<feature type="domain" description="Pseudouridine synthase I TruA alpha/beta" evidence="8">
    <location>
        <begin position="12"/>
        <end position="96"/>
    </location>
</feature>
<dbReference type="OrthoDB" id="9811823at2"/>
<dbReference type="FunFam" id="3.30.70.580:FF:000001">
    <property type="entry name" value="tRNA pseudouridine synthase A"/>
    <property type="match status" value="1"/>
</dbReference>
<dbReference type="InterPro" id="IPR020094">
    <property type="entry name" value="TruA/RsuA/RluB/E/F_N"/>
</dbReference>
<protein>
    <recommendedName>
        <fullName evidence="4">tRNA pseudouridine synthase A</fullName>
        <ecNumber evidence="4">5.4.99.12</ecNumber>
    </recommendedName>
    <alternativeName>
        <fullName evidence="4">tRNA pseudouridine(38-40) synthase</fullName>
    </alternativeName>
    <alternativeName>
        <fullName evidence="4">tRNA pseudouridylate synthase I</fullName>
    </alternativeName>
    <alternativeName>
        <fullName evidence="4">tRNA-uridine isomerase I</fullName>
    </alternativeName>
</protein>
<dbReference type="PANTHER" id="PTHR11142">
    <property type="entry name" value="PSEUDOURIDYLATE SYNTHASE"/>
    <property type="match status" value="1"/>
</dbReference>
<organism evidence="9 10">
    <name type="scientific">Monoglobus pectinilyticus</name>
    <dbReference type="NCBI Taxonomy" id="1981510"/>
    <lineage>
        <taxon>Bacteria</taxon>
        <taxon>Bacillati</taxon>
        <taxon>Bacillota</taxon>
        <taxon>Clostridia</taxon>
        <taxon>Monoglobales</taxon>
        <taxon>Monoglobaceae</taxon>
        <taxon>Monoglobus</taxon>
    </lineage>
</organism>
<evidence type="ECO:0000256" key="5">
    <source>
        <dbReference type="PIRSR" id="PIRSR001430-1"/>
    </source>
</evidence>
<dbReference type="InterPro" id="IPR020097">
    <property type="entry name" value="PsdUridine_synth_TruA_a/b_dom"/>
</dbReference>
<evidence type="ECO:0000256" key="3">
    <source>
        <dbReference type="ARBA" id="ARBA00023235"/>
    </source>
</evidence>
<evidence type="ECO:0000256" key="7">
    <source>
        <dbReference type="RuleBase" id="RU003792"/>
    </source>
</evidence>
<dbReference type="GO" id="GO:0003723">
    <property type="term" value="F:RNA binding"/>
    <property type="evidence" value="ECO:0007669"/>
    <property type="project" value="InterPro"/>
</dbReference>
<evidence type="ECO:0000256" key="2">
    <source>
        <dbReference type="ARBA" id="ARBA00022694"/>
    </source>
</evidence>
<keyword evidence="2 4" id="KW-0819">tRNA processing</keyword>
<dbReference type="HAMAP" id="MF_00171">
    <property type="entry name" value="TruA"/>
    <property type="match status" value="1"/>
</dbReference>
<comment type="catalytic activity">
    <reaction evidence="4 7">
        <text>uridine(38/39/40) in tRNA = pseudouridine(38/39/40) in tRNA</text>
        <dbReference type="Rhea" id="RHEA:22376"/>
        <dbReference type="Rhea" id="RHEA-COMP:10085"/>
        <dbReference type="Rhea" id="RHEA-COMP:10087"/>
        <dbReference type="ChEBI" id="CHEBI:65314"/>
        <dbReference type="ChEBI" id="CHEBI:65315"/>
        <dbReference type="EC" id="5.4.99.12"/>
    </reaction>
</comment>
<comment type="function">
    <text evidence="4">Formation of pseudouridine at positions 38, 39 and 40 in the anticodon stem and loop of transfer RNAs.</text>
</comment>
<keyword evidence="10" id="KW-1185">Reference proteome</keyword>
<reference evidence="9 10" key="1">
    <citation type="submission" date="2017-04" db="EMBL/GenBank/DDBJ databases">
        <title>Monoglobus pectinilyticus 14 draft genome.</title>
        <authorList>
            <person name="Kim C."/>
            <person name="Rosendale D.I."/>
            <person name="Kelly W.J."/>
            <person name="Tannock G.W."/>
            <person name="Patchett M.L."/>
            <person name="Jordens J.Z."/>
        </authorList>
    </citation>
    <scope>NUCLEOTIDE SEQUENCE [LARGE SCALE GENOMIC DNA]</scope>
    <source>
        <strain evidence="9 10">14</strain>
    </source>
</reference>
<feature type="binding site" evidence="4 6">
    <location>
        <position position="113"/>
    </location>
    <ligand>
        <name>substrate</name>
    </ligand>
</feature>
<dbReference type="InterPro" id="IPR020103">
    <property type="entry name" value="PsdUridine_synth_cat_dom_sf"/>
</dbReference>